<dbReference type="SUPFAM" id="SSF52540">
    <property type="entry name" value="P-loop containing nucleoside triphosphate hydrolases"/>
    <property type="match status" value="2"/>
</dbReference>
<keyword evidence="4" id="KW-0067">ATP-binding</keyword>
<evidence type="ECO:0000313" key="7">
    <source>
        <dbReference type="EMBL" id="MEK0081849.1"/>
    </source>
</evidence>
<dbReference type="InterPro" id="IPR050699">
    <property type="entry name" value="RNA-DNA_Helicase"/>
</dbReference>
<name>A0ABU8XLA8_9PROT</name>
<dbReference type="PANTHER" id="PTHR12131:SF1">
    <property type="entry name" value="ATP-DEPENDENT RNA HELICASE SUPV3L1, MITOCHONDRIAL-RELATED"/>
    <property type="match status" value="1"/>
</dbReference>
<evidence type="ECO:0000256" key="3">
    <source>
        <dbReference type="ARBA" id="ARBA00022806"/>
    </source>
</evidence>
<evidence type="ECO:0000256" key="4">
    <source>
        <dbReference type="ARBA" id="ARBA00022840"/>
    </source>
</evidence>
<dbReference type="EMBL" id="JBBLZC010000001">
    <property type="protein sequence ID" value="MEK0081849.1"/>
    <property type="molecule type" value="Genomic_DNA"/>
</dbReference>
<sequence>MVRQPASPGRVVAVLGPTNTGKTHFAVERMLAHQSGMMGFPLRLLAREIYDRVVAVRGKDSCALITGEEKVGRDDARYLICTVEAMPMHREVAFLAVDEIQLCADYERGHIFTDRLLHARGYEETMFLGSDTIRPILKRLVPSAEIVTRPRFSTLSFAGDIKLHRLPRRSAVVAFSAAEVYTLAEVIRRQRGGAAVVLGALSPRTRNAQVAMYQAGEVEHLVATDAIGMGLNMDVAHVAFADLTKFDGRESRRLTTTEMAQIAGRAGRHMASGTFGGTNGCQPFEEREIEAIESHTFPPLKALRWRNSDLDFRSVDTLTASLDRAPELDCLVKVRDALDHRSLVLLSRRDDIRAAAQGTERVRLLWQVCQIPDFRKTLTDAHLHLLATVYKHLTGPERVLPNDWVGGMIAHLERTDGDIDTLVNRIAHIRTWTYMSHRTAWLRDAAHWQERAREVEDRLSDALHERLIQRFVDRRTSALLRSLRERGEHAALVEADGEVVVDGHLVGRIEGLKLAIATPDADADRRLLAAAARRAAQPALRRKAGELAAADDDALSLDEQDCILWRGAVVAQLRRGTGILRPRIELEVDGGFDAAGQEAVRRRLERWLEDWIGRRLERLKALELASRGAELGGPGRGIAFRLVEHLGSMAREEAESLVAGLDEADRRMLTRLGVRFGMLHLYVPDLLRPAANEARARLLRIFHGRAVAVPPPGRTVLRPAPAGERHDVIAVGFASFGGFALRVDILERLAARIRTAARGTRVFTVPAALAAEAGLSRAELFAVVEALGFRAATSENGEEGTFTRPPQRKAPRHRPKAERHEKGRRAAAGRTGPSPFAVLAQLKVST</sequence>
<evidence type="ECO:0000256" key="1">
    <source>
        <dbReference type="ARBA" id="ARBA00022741"/>
    </source>
</evidence>
<feature type="compositionally biased region" description="Basic residues" evidence="5">
    <location>
        <begin position="806"/>
        <end position="827"/>
    </location>
</feature>
<dbReference type="Gene3D" id="3.40.50.300">
    <property type="entry name" value="P-loop containing nucleotide triphosphate hydrolases"/>
    <property type="match status" value="2"/>
</dbReference>
<evidence type="ECO:0000259" key="6">
    <source>
        <dbReference type="PROSITE" id="PS51194"/>
    </source>
</evidence>
<dbReference type="Pfam" id="PF00271">
    <property type="entry name" value="Helicase_C"/>
    <property type="match status" value="1"/>
</dbReference>
<dbReference type="InterPro" id="IPR055206">
    <property type="entry name" value="DEXQc_SUV3"/>
</dbReference>
<keyword evidence="8" id="KW-1185">Reference proteome</keyword>
<accession>A0ABU8XLA8</accession>
<evidence type="ECO:0000256" key="5">
    <source>
        <dbReference type="SAM" id="MobiDB-lite"/>
    </source>
</evidence>
<dbReference type="InterPro" id="IPR027417">
    <property type="entry name" value="P-loop_NTPase"/>
</dbReference>
<dbReference type="PANTHER" id="PTHR12131">
    <property type="entry name" value="ATP-DEPENDENT RNA AND DNA HELICASE"/>
    <property type="match status" value="1"/>
</dbReference>
<evidence type="ECO:0000256" key="2">
    <source>
        <dbReference type="ARBA" id="ARBA00022801"/>
    </source>
</evidence>
<feature type="region of interest" description="Disordered" evidence="5">
    <location>
        <begin position="794"/>
        <end position="836"/>
    </location>
</feature>
<dbReference type="RefSeq" id="WP_418157692.1">
    <property type="nucleotide sequence ID" value="NZ_JBBLZC010000001.1"/>
</dbReference>
<keyword evidence="2" id="KW-0378">Hydrolase</keyword>
<dbReference type="GO" id="GO:0004386">
    <property type="term" value="F:helicase activity"/>
    <property type="evidence" value="ECO:0007669"/>
    <property type="project" value="UniProtKB-KW"/>
</dbReference>
<feature type="domain" description="Helicase C-terminal" evidence="6">
    <location>
        <begin position="158"/>
        <end position="304"/>
    </location>
</feature>
<protein>
    <submittedName>
        <fullName evidence="7">Helicase-related protein</fullName>
    </submittedName>
</protein>
<proteinExistence type="predicted"/>
<keyword evidence="3 7" id="KW-0347">Helicase</keyword>
<dbReference type="InterPro" id="IPR001650">
    <property type="entry name" value="Helicase_C-like"/>
</dbReference>
<organism evidence="7 8">
    <name type="scientific">Benzoatithermus flavus</name>
    <dbReference type="NCBI Taxonomy" id="3108223"/>
    <lineage>
        <taxon>Bacteria</taxon>
        <taxon>Pseudomonadati</taxon>
        <taxon>Pseudomonadota</taxon>
        <taxon>Alphaproteobacteria</taxon>
        <taxon>Geminicoccales</taxon>
        <taxon>Geminicoccaceae</taxon>
        <taxon>Benzoatithermus</taxon>
    </lineage>
</organism>
<dbReference type="PROSITE" id="PS51194">
    <property type="entry name" value="HELICASE_CTER"/>
    <property type="match status" value="1"/>
</dbReference>
<dbReference type="Pfam" id="PF22527">
    <property type="entry name" value="DEXQc_Suv3"/>
    <property type="match status" value="1"/>
</dbReference>
<gene>
    <name evidence="7" type="ORF">U1T56_01695</name>
</gene>
<evidence type="ECO:0000313" key="8">
    <source>
        <dbReference type="Proteomes" id="UP001375743"/>
    </source>
</evidence>
<keyword evidence="1" id="KW-0547">Nucleotide-binding</keyword>
<comment type="caution">
    <text evidence="7">The sequence shown here is derived from an EMBL/GenBank/DDBJ whole genome shotgun (WGS) entry which is preliminary data.</text>
</comment>
<dbReference type="Proteomes" id="UP001375743">
    <property type="component" value="Unassembled WGS sequence"/>
</dbReference>
<reference evidence="7 8" key="1">
    <citation type="submission" date="2024-01" db="EMBL/GenBank/DDBJ databases">
        <title>Multi-omics insights into the function and evolution of sodium benzoate biodegradation pathways in Benzoatithermus flavus gen. nov., sp. nov. from hot spring.</title>
        <authorList>
            <person name="Hu C.-J."/>
            <person name="Li W.-J."/>
        </authorList>
    </citation>
    <scope>NUCLEOTIDE SEQUENCE [LARGE SCALE GENOMIC DNA]</scope>
    <source>
        <strain evidence="7 8">SYSU G07066</strain>
    </source>
</reference>
<dbReference type="SMART" id="SM00490">
    <property type="entry name" value="HELICc"/>
    <property type="match status" value="1"/>
</dbReference>